<organism evidence="2 3">
    <name type="scientific">Aldrovandia affinis</name>
    <dbReference type="NCBI Taxonomy" id="143900"/>
    <lineage>
        <taxon>Eukaryota</taxon>
        <taxon>Metazoa</taxon>
        <taxon>Chordata</taxon>
        <taxon>Craniata</taxon>
        <taxon>Vertebrata</taxon>
        <taxon>Euteleostomi</taxon>
        <taxon>Actinopterygii</taxon>
        <taxon>Neopterygii</taxon>
        <taxon>Teleostei</taxon>
        <taxon>Notacanthiformes</taxon>
        <taxon>Halosauridae</taxon>
        <taxon>Aldrovandia</taxon>
    </lineage>
</organism>
<accession>A0AAD7WAU5</accession>
<dbReference type="EMBL" id="JAINUG010000171">
    <property type="protein sequence ID" value="KAJ8390297.1"/>
    <property type="molecule type" value="Genomic_DNA"/>
</dbReference>
<keyword evidence="3" id="KW-1185">Reference proteome</keyword>
<feature type="compositionally biased region" description="Basic and acidic residues" evidence="1">
    <location>
        <begin position="1"/>
        <end position="15"/>
    </location>
</feature>
<gene>
    <name evidence="2" type="ORF">AAFF_G00108660</name>
</gene>
<evidence type="ECO:0000313" key="2">
    <source>
        <dbReference type="EMBL" id="KAJ8390297.1"/>
    </source>
</evidence>
<dbReference type="AlphaFoldDB" id="A0AAD7WAU5"/>
<name>A0AAD7WAU5_9TELE</name>
<reference evidence="2" key="1">
    <citation type="journal article" date="2023" name="Science">
        <title>Genome structures resolve the early diversification of teleost fishes.</title>
        <authorList>
            <person name="Parey E."/>
            <person name="Louis A."/>
            <person name="Montfort J."/>
            <person name="Bouchez O."/>
            <person name="Roques C."/>
            <person name="Iampietro C."/>
            <person name="Lluch J."/>
            <person name="Castinel A."/>
            <person name="Donnadieu C."/>
            <person name="Desvignes T."/>
            <person name="Floi Bucao C."/>
            <person name="Jouanno E."/>
            <person name="Wen M."/>
            <person name="Mejri S."/>
            <person name="Dirks R."/>
            <person name="Jansen H."/>
            <person name="Henkel C."/>
            <person name="Chen W.J."/>
            <person name="Zahm M."/>
            <person name="Cabau C."/>
            <person name="Klopp C."/>
            <person name="Thompson A.W."/>
            <person name="Robinson-Rechavi M."/>
            <person name="Braasch I."/>
            <person name="Lecointre G."/>
            <person name="Bobe J."/>
            <person name="Postlethwait J.H."/>
            <person name="Berthelot C."/>
            <person name="Roest Crollius H."/>
            <person name="Guiguen Y."/>
        </authorList>
    </citation>
    <scope>NUCLEOTIDE SEQUENCE</scope>
    <source>
        <strain evidence="2">NC1722</strain>
    </source>
</reference>
<comment type="caution">
    <text evidence="2">The sequence shown here is derived from an EMBL/GenBank/DDBJ whole genome shotgun (WGS) entry which is preliminary data.</text>
</comment>
<feature type="region of interest" description="Disordered" evidence="1">
    <location>
        <begin position="1"/>
        <end position="34"/>
    </location>
</feature>
<evidence type="ECO:0000313" key="3">
    <source>
        <dbReference type="Proteomes" id="UP001221898"/>
    </source>
</evidence>
<sequence>MNEDSQSHHRIDAAERLNGQRRKRPRKVSERQKGTRYVPALWLAVEGSGRWVLSCSPRGRPGGERSPVCLLPSADSRQALPPPPPPQVLPWRMEDVARDSQLCDAAVEVGRFGEWGGSIKGLDWG</sequence>
<evidence type="ECO:0000256" key="1">
    <source>
        <dbReference type="SAM" id="MobiDB-lite"/>
    </source>
</evidence>
<protein>
    <submittedName>
        <fullName evidence="2">Uncharacterized protein</fullName>
    </submittedName>
</protein>
<dbReference type="Proteomes" id="UP001221898">
    <property type="component" value="Unassembled WGS sequence"/>
</dbReference>
<proteinExistence type="predicted"/>